<feature type="signal peptide" evidence="3">
    <location>
        <begin position="1"/>
        <end position="24"/>
    </location>
</feature>
<dbReference type="InterPro" id="IPR036116">
    <property type="entry name" value="FN3_sf"/>
</dbReference>
<gene>
    <name evidence="5" type="ORF">NEOCIP111885_02196</name>
</gene>
<accession>A0A9C7LAX1</accession>
<feature type="compositionally biased region" description="Pro residues" evidence="2">
    <location>
        <begin position="223"/>
        <end position="239"/>
    </location>
</feature>
<dbReference type="PROSITE" id="PS50853">
    <property type="entry name" value="FN3"/>
    <property type="match status" value="3"/>
</dbReference>
<dbReference type="SMART" id="SM00060">
    <property type="entry name" value="FN3"/>
    <property type="match status" value="4"/>
</dbReference>
<evidence type="ECO:0000313" key="5">
    <source>
        <dbReference type="EMBL" id="CAG9608502.1"/>
    </source>
</evidence>
<feature type="region of interest" description="Disordered" evidence="2">
    <location>
        <begin position="220"/>
        <end position="239"/>
    </location>
</feature>
<dbReference type="Gene3D" id="2.60.40.1930">
    <property type="match status" value="2"/>
</dbReference>
<comment type="caution">
    <text evidence="5">The sequence shown here is derived from an EMBL/GenBank/DDBJ whole genome shotgun (WGS) entry which is preliminary data.</text>
</comment>
<dbReference type="SUPFAM" id="SSF49265">
    <property type="entry name" value="Fibronectin type III"/>
    <property type="match status" value="2"/>
</dbReference>
<dbReference type="Pfam" id="PF00041">
    <property type="entry name" value="fn3"/>
    <property type="match status" value="1"/>
</dbReference>
<feature type="domain" description="Fibronectin type-III" evidence="4">
    <location>
        <begin position="420"/>
        <end position="507"/>
    </location>
</feature>
<dbReference type="EMBL" id="CAKJTG010000010">
    <property type="protein sequence ID" value="CAG9608502.1"/>
    <property type="molecule type" value="Genomic_DNA"/>
</dbReference>
<dbReference type="InterPro" id="IPR003961">
    <property type="entry name" value="FN3_dom"/>
</dbReference>
<protein>
    <recommendedName>
        <fullName evidence="4">Fibronectin type-III domain-containing protein</fullName>
    </recommendedName>
</protein>
<proteinExistence type="predicted"/>
<feature type="domain" description="Fibronectin type-III" evidence="4">
    <location>
        <begin position="136"/>
        <end position="218"/>
    </location>
</feature>
<sequence>MKRFTMGMLVFFLILGSFSLTSFADSNQITVNTDKTQYQPGENVIITGIINQEGSAISNTDVTLRLDLAGAPLQVDQTKSSSSGYSFYITLPSDAQLGDYTVLVQALGVTNQTTFKVSNEPAGGPTSPPPSTTPAAPATPTSFTYTATTSSIKLSWNAVTGGDKYQVRRNGTIIYEGSQTSYTDSSLTAGTTYAYDLKASNRGGTSNIVTLTATTLSDVVTPVPEPTPVPEQPVTPGPPPITTEPPVIPSAPKVPGPITNFKGVEDVHSVTLNWAASENATSYSLKRNGQTVYEGAALSYLDSGLEAKTAYQYELIAKNETGSNNPVKYTAITLREIPKAPETFEFTTTTSSIHLTWTAVEDTDRYELKRNGKVVYSGSDKEFIDTSLITGTIYQYELKAMNSTGSSGLITFSARTQMEKPGEVSNLKTTTTESQATITWNKKTGATYYIVKLGNKVMYSGAKTSYTHRGLKPNTSYKYSVTAVNTGGLGKASFITVKTKQIQTKTKITTTKTSYKRNETVTFTINITDKNNKAVALTSVTTTITDPQGKSKPYTLKTNIFGTAVLSIKTSKSYKIGIYKVKTSTPFNSKQAYGNSTATLEYRLK</sequence>
<reference evidence="5" key="1">
    <citation type="submission" date="2021-10" db="EMBL/GenBank/DDBJ databases">
        <authorList>
            <person name="Criscuolo A."/>
        </authorList>
    </citation>
    <scope>NUCLEOTIDE SEQUENCE</scope>
    <source>
        <strain evidence="5">CIP111885</strain>
    </source>
</reference>
<evidence type="ECO:0000259" key="4">
    <source>
        <dbReference type="PROSITE" id="PS50853"/>
    </source>
</evidence>
<evidence type="ECO:0000313" key="6">
    <source>
        <dbReference type="Proteomes" id="UP000789845"/>
    </source>
</evidence>
<dbReference type="AlphaFoldDB" id="A0A9C7LAX1"/>
<dbReference type="PANTHER" id="PTHR46708:SF2">
    <property type="entry name" value="FIBRONECTIN TYPE-III DOMAIN-CONTAINING PROTEIN"/>
    <property type="match status" value="1"/>
</dbReference>
<organism evidence="5 6">
    <name type="scientific">Pseudoneobacillus rhizosphaerae</name>
    <dbReference type="NCBI Taxonomy" id="2880968"/>
    <lineage>
        <taxon>Bacteria</taxon>
        <taxon>Bacillati</taxon>
        <taxon>Bacillota</taxon>
        <taxon>Bacilli</taxon>
        <taxon>Bacillales</taxon>
        <taxon>Bacillaceae</taxon>
        <taxon>Pseudoneobacillus</taxon>
    </lineage>
</organism>
<dbReference type="CDD" id="cd00063">
    <property type="entry name" value="FN3"/>
    <property type="match status" value="2"/>
</dbReference>
<evidence type="ECO:0000256" key="3">
    <source>
        <dbReference type="SAM" id="SignalP"/>
    </source>
</evidence>
<keyword evidence="6" id="KW-1185">Reference proteome</keyword>
<dbReference type="InterPro" id="IPR013783">
    <property type="entry name" value="Ig-like_fold"/>
</dbReference>
<dbReference type="InterPro" id="IPR050991">
    <property type="entry name" value="ECM_Regulatory_Proteins"/>
</dbReference>
<dbReference type="RefSeq" id="WP_230496735.1">
    <property type="nucleotide sequence ID" value="NZ_CAKJTG010000010.1"/>
</dbReference>
<feature type="chain" id="PRO_5039064514" description="Fibronectin type-III domain-containing protein" evidence="3">
    <location>
        <begin position="25"/>
        <end position="605"/>
    </location>
</feature>
<keyword evidence="1" id="KW-0677">Repeat</keyword>
<evidence type="ECO:0000256" key="1">
    <source>
        <dbReference type="ARBA" id="ARBA00022737"/>
    </source>
</evidence>
<dbReference type="Gene3D" id="2.60.40.10">
    <property type="entry name" value="Immunoglobulins"/>
    <property type="match status" value="4"/>
</dbReference>
<feature type="region of interest" description="Disordered" evidence="2">
    <location>
        <begin position="115"/>
        <end position="142"/>
    </location>
</feature>
<dbReference type="PANTHER" id="PTHR46708">
    <property type="entry name" value="TENASCIN"/>
    <property type="match status" value="1"/>
</dbReference>
<evidence type="ECO:0000256" key="2">
    <source>
        <dbReference type="SAM" id="MobiDB-lite"/>
    </source>
</evidence>
<keyword evidence="3" id="KW-0732">Signal</keyword>
<feature type="domain" description="Fibronectin type-III" evidence="4">
    <location>
        <begin position="254"/>
        <end position="337"/>
    </location>
</feature>
<name>A0A9C7LAX1_9BACI</name>
<feature type="compositionally biased region" description="Low complexity" evidence="2">
    <location>
        <begin position="133"/>
        <end position="142"/>
    </location>
</feature>
<dbReference type="Proteomes" id="UP000789845">
    <property type="component" value="Unassembled WGS sequence"/>
</dbReference>